<evidence type="ECO:0000313" key="1">
    <source>
        <dbReference type="EMBL" id="NMT62705.1"/>
    </source>
</evidence>
<dbReference type="InterPro" id="IPR010727">
    <property type="entry name" value="DUF1302"/>
</dbReference>
<name>A0A7Y0NJP2_9GAMM</name>
<dbReference type="EMBL" id="JABCKY010000001">
    <property type="protein sequence ID" value="NMT62705.1"/>
    <property type="molecule type" value="Genomic_DNA"/>
</dbReference>
<dbReference type="RefSeq" id="WP_135954073.1">
    <property type="nucleotide sequence ID" value="NZ_JABCKY010000001.1"/>
</dbReference>
<keyword evidence="2" id="KW-1185">Reference proteome</keyword>
<gene>
    <name evidence="1" type="ORF">HIU99_03755</name>
</gene>
<accession>A0A7Y0NJP2</accession>
<comment type="caution">
    <text evidence="1">The sequence shown here is derived from an EMBL/GenBank/DDBJ whole genome shotgun (WGS) entry which is preliminary data.</text>
</comment>
<reference evidence="1 2" key="1">
    <citation type="submission" date="2020-04" db="EMBL/GenBank/DDBJ databases">
        <title>Marinobacter oceani sp. nov., isolated from marine solar saltern.</title>
        <authorList>
            <person name="Chen X.-Y."/>
        </authorList>
    </citation>
    <scope>NUCLEOTIDE SEQUENCE [LARGE SCALE GENOMIC DNA]</scope>
    <source>
        <strain evidence="1 2">W62</strain>
    </source>
</reference>
<organism evidence="1 2">
    <name type="scientific">Marinobacter orientalis</name>
    <dbReference type="NCBI Taxonomy" id="1928859"/>
    <lineage>
        <taxon>Bacteria</taxon>
        <taxon>Pseudomonadati</taxon>
        <taxon>Pseudomonadota</taxon>
        <taxon>Gammaproteobacteria</taxon>
        <taxon>Pseudomonadales</taxon>
        <taxon>Marinobacteraceae</taxon>
        <taxon>Marinobacter</taxon>
    </lineage>
</organism>
<dbReference type="AlphaFoldDB" id="A0A7Y0NJP2"/>
<sequence>MASAPSRRLIRGIAAIVLPLASGYPGYVSAVEVGNFTVNGYLRQYLSWNLDDVSATAEDDKWDMSMARTTALLQARGEVGPARVTAIGRASYEYMTDYMDRLEDLTEVTGVRADFQDELNELDVRELYADFRPTDRIFLRLGKQQVVWGETDFFQAMDVVHGYDQSWRSFLEPENEEWRKPLILANATIDIPEMSGQLQLLVRPGLDDEEDIGNTYDLYGGRWAGKGNRGFNLKGTVLPIDYNNDEGDADDPHYGFRWSGTLGEYDGLAYSVNYYHTQGQDPVVFPTEKANAPIGAAFVYPEIDIVGGTLSGYIAPIDSVFRAELAYTPDKPYNNPAGGVVEKDTYRMMFGLDTNLRLQNTLGTSSPSMLSLQVFNTYLDNHTQDISSPEAVQNAFGTVEDEHTTWLTAIFTLPYKYDSVVGQLVAVHDASNGGGVLVPSVEFAFGQHWRLKTELDLFYGGDKSPADGTSLFGSFDESDQLYTRITYQF</sequence>
<dbReference type="Proteomes" id="UP000567186">
    <property type="component" value="Unassembled WGS sequence"/>
</dbReference>
<dbReference type="Pfam" id="PF06980">
    <property type="entry name" value="DUF1302"/>
    <property type="match status" value="1"/>
</dbReference>
<dbReference type="OrthoDB" id="9769143at2"/>
<proteinExistence type="predicted"/>
<evidence type="ECO:0000313" key="2">
    <source>
        <dbReference type="Proteomes" id="UP000567186"/>
    </source>
</evidence>
<protein>
    <submittedName>
        <fullName evidence="1">Uncharacterized protein</fullName>
    </submittedName>
</protein>